<reference evidence="6" key="1">
    <citation type="submission" date="2020-10" db="EMBL/GenBank/DDBJ databases">
        <authorList>
            <person name="Kikuchi T."/>
        </authorList>
    </citation>
    <scope>NUCLEOTIDE SEQUENCE</scope>
    <source>
        <strain evidence="6">NKZ352</strain>
    </source>
</reference>
<keyword evidence="4" id="KW-0732">Signal</keyword>
<organism evidence="6 7">
    <name type="scientific">Caenorhabditis auriculariae</name>
    <dbReference type="NCBI Taxonomy" id="2777116"/>
    <lineage>
        <taxon>Eukaryota</taxon>
        <taxon>Metazoa</taxon>
        <taxon>Ecdysozoa</taxon>
        <taxon>Nematoda</taxon>
        <taxon>Chromadorea</taxon>
        <taxon>Rhabditida</taxon>
        <taxon>Rhabditina</taxon>
        <taxon>Rhabditomorpha</taxon>
        <taxon>Rhabditoidea</taxon>
        <taxon>Rhabditidae</taxon>
        <taxon>Peloderinae</taxon>
        <taxon>Caenorhabditis</taxon>
    </lineage>
</organism>
<keyword evidence="3" id="KW-0812">Transmembrane</keyword>
<keyword evidence="7" id="KW-1185">Reference proteome</keyword>
<evidence type="ECO:0000313" key="6">
    <source>
        <dbReference type="EMBL" id="CAD6199895.1"/>
    </source>
</evidence>
<evidence type="ECO:0000256" key="3">
    <source>
        <dbReference type="SAM" id="Phobius"/>
    </source>
</evidence>
<feature type="signal peptide" evidence="4">
    <location>
        <begin position="1"/>
        <end position="21"/>
    </location>
</feature>
<keyword evidence="3" id="KW-1133">Transmembrane helix</keyword>
<gene>
    <name evidence="6" type="ORF">CAUJ_LOCUS15794</name>
</gene>
<protein>
    <recommendedName>
        <fullName evidence="5">EGF-like domain-containing protein</fullName>
    </recommendedName>
</protein>
<sequence>MLYSLVRIYPLGCFIWSTVSALNHTVVNVTESSTSSVETTDSTMTLSTESSKRTTTTARERSTTEYETEELTRYSMKSTNNADSDEITQHLADSYILDGYKVEFPKGDIMKIIDHCETNKPCDHGSCVLTDPGTPIQWFICECKYGYLGKTCDKKIPTKWKYSVLLTIVLLIVLGLTAFSFLTFNSRRYYESNQPRRRFVDVLGINSRATPRVPPNPNTATTSIRL</sequence>
<keyword evidence="1" id="KW-1015">Disulfide bond</keyword>
<keyword evidence="3" id="KW-0472">Membrane</keyword>
<feature type="transmembrane region" description="Helical" evidence="3">
    <location>
        <begin position="162"/>
        <end position="184"/>
    </location>
</feature>
<dbReference type="Gene3D" id="2.10.25.10">
    <property type="entry name" value="Laminin"/>
    <property type="match status" value="1"/>
</dbReference>
<evidence type="ECO:0000256" key="4">
    <source>
        <dbReference type="SAM" id="SignalP"/>
    </source>
</evidence>
<dbReference type="PROSITE" id="PS00022">
    <property type="entry name" value="EGF_1"/>
    <property type="match status" value="1"/>
</dbReference>
<feature type="chain" id="PRO_5035778727" description="EGF-like domain-containing protein" evidence="4">
    <location>
        <begin position="22"/>
        <end position="226"/>
    </location>
</feature>
<feature type="compositionally biased region" description="Low complexity" evidence="2">
    <location>
        <begin position="32"/>
        <end position="57"/>
    </location>
</feature>
<dbReference type="Proteomes" id="UP000835052">
    <property type="component" value="Unassembled WGS sequence"/>
</dbReference>
<dbReference type="EMBL" id="CAJGYM010000213">
    <property type="protein sequence ID" value="CAD6199895.1"/>
    <property type="molecule type" value="Genomic_DNA"/>
</dbReference>
<dbReference type="SMART" id="SM00181">
    <property type="entry name" value="EGF"/>
    <property type="match status" value="1"/>
</dbReference>
<feature type="disulfide bond" evidence="1">
    <location>
        <begin position="143"/>
        <end position="152"/>
    </location>
</feature>
<dbReference type="SUPFAM" id="SSF57196">
    <property type="entry name" value="EGF/Laminin"/>
    <property type="match status" value="1"/>
</dbReference>
<dbReference type="PROSITE" id="PS01186">
    <property type="entry name" value="EGF_2"/>
    <property type="match status" value="1"/>
</dbReference>
<feature type="region of interest" description="Disordered" evidence="2">
    <location>
        <begin position="32"/>
        <end position="67"/>
    </location>
</feature>
<dbReference type="InterPro" id="IPR000742">
    <property type="entry name" value="EGF"/>
</dbReference>
<comment type="caution">
    <text evidence="1">Lacks conserved residue(s) required for the propagation of feature annotation.</text>
</comment>
<name>A0A8S1HWR0_9PELO</name>
<dbReference type="PROSITE" id="PS50026">
    <property type="entry name" value="EGF_3"/>
    <property type="match status" value="1"/>
</dbReference>
<accession>A0A8S1HWR0</accession>
<keyword evidence="1" id="KW-0245">EGF-like domain</keyword>
<evidence type="ECO:0000256" key="2">
    <source>
        <dbReference type="SAM" id="MobiDB-lite"/>
    </source>
</evidence>
<evidence type="ECO:0000313" key="7">
    <source>
        <dbReference type="Proteomes" id="UP000835052"/>
    </source>
</evidence>
<evidence type="ECO:0000259" key="5">
    <source>
        <dbReference type="PROSITE" id="PS50026"/>
    </source>
</evidence>
<proteinExistence type="predicted"/>
<evidence type="ECO:0000256" key="1">
    <source>
        <dbReference type="PROSITE-ProRule" id="PRU00076"/>
    </source>
</evidence>
<comment type="caution">
    <text evidence="6">The sequence shown here is derived from an EMBL/GenBank/DDBJ whole genome shotgun (WGS) entry which is preliminary data.</text>
</comment>
<feature type="domain" description="EGF-like" evidence="5">
    <location>
        <begin position="112"/>
        <end position="153"/>
    </location>
</feature>
<dbReference type="AlphaFoldDB" id="A0A8S1HWR0"/>